<dbReference type="SUPFAM" id="SSF53686">
    <property type="entry name" value="Tryptophan synthase beta subunit-like PLP-dependent enzymes"/>
    <property type="match status" value="1"/>
</dbReference>
<gene>
    <name evidence="7" type="ORF">GV64_18030</name>
</gene>
<accession>A0A081KE00</accession>
<keyword evidence="3 5" id="KW-0663">Pyridoxal phosphate</keyword>
<dbReference type="STRING" id="305900.GV64_18030"/>
<dbReference type="Proteomes" id="UP000027997">
    <property type="component" value="Unassembled WGS sequence"/>
</dbReference>
<keyword evidence="8" id="KW-1185">Reference proteome</keyword>
<dbReference type="AlphaFoldDB" id="A0A081KE00"/>
<proteinExistence type="inferred from homology"/>
<feature type="modified residue" description="N6-(pyridoxal phosphate)lysine" evidence="5">
    <location>
        <position position="46"/>
    </location>
</feature>
<protein>
    <recommendedName>
        <fullName evidence="6">Tryptophan synthase beta chain-like PALP domain-containing protein</fullName>
    </recommendedName>
</protein>
<evidence type="ECO:0000256" key="4">
    <source>
        <dbReference type="PIRSR" id="PIRSR006278-1"/>
    </source>
</evidence>
<evidence type="ECO:0000313" key="7">
    <source>
        <dbReference type="EMBL" id="KEI72376.1"/>
    </source>
</evidence>
<feature type="domain" description="Tryptophan synthase beta chain-like PALP" evidence="6">
    <location>
        <begin position="35"/>
        <end position="303"/>
    </location>
</feature>
<dbReference type="GO" id="GO:0019148">
    <property type="term" value="F:D-cysteine desulfhydrase activity"/>
    <property type="evidence" value="ECO:0007669"/>
    <property type="project" value="TreeGrafter"/>
</dbReference>
<organism evidence="7 8">
    <name type="scientific">Endozoicomonas elysicola</name>
    <dbReference type="NCBI Taxonomy" id="305900"/>
    <lineage>
        <taxon>Bacteria</taxon>
        <taxon>Pseudomonadati</taxon>
        <taxon>Pseudomonadota</taxon>
        <taxon>Gammaproteobacteria</taxon>
        <taxon>Oceanospirillales</taxon>
        <taxon>Endozoicomonadaceae</taxon>
        <taxon>Endozoicomonas</taxon>
    </lineage>
</organism>
<feature type="active site" description="Nucleophile" evidence="4">
    <location>
        <position position="73"/>
    </location>
</feature>
<dbReference type="InterPro" id="IPR027278">
    <property type="entry name" value="ACCD_DCysDesulf"/>
</dbReference>
<comment type="cofactor">
    <cofactor evidence="1">
        <name>pyridoxal 5'-phosphate</name>
        <dbReference type="ChEBI" id="CHEBI:597326"/>
    </cofactor>
</comment>
<dbReference type="PIRSF" id="PIRSF006278">
    <property type="entry name" value="ACCD_DCysDesulf"/>
    <property type="match status" value="1"/>
</dbReference>
<dbReference type="Gene3D" id="3.40.50.1100">
    <property type="match status" value="2"/>
</dbReference>
<dbReference type="Pfam" id="PF00291">
    <property type="entry name" value="PALP"/>
    <property type="match status" value="1"/>
</dbReference>
<dbReference type="InterPro" id="IPR036052">
    <property type="entry name" value="TrpB-like_PALP_sf"/>
</dbReference>
<dbReference type="EMBL" id="JOJP01000001">
    <property type="protein sequence ID" value="KEI72376.1"/>
    <property type="molecule type" value="Genomic_DNA"/>
</dbReference>
<dbReference type="eggNOG" id="COG2515">
    <property type="taxonomic scope" value="Bacteria"/>
</dbReference>
<sequence>MVFESIDVLDKTVPVQSVNTEWLREANVSLDILRLDELDPEISGNKWYKLKHNILSAQREGNSAILSFGGAWSNHIHALAAAGHRFGMPTIGVIRGEPVEPLSATLVDAVNWGMKLHYLSRSDYRRKNEAYLLDKILSQLGLSARDVHIVPEGGSNPLGVLGCREILAAGQISSGSYDEIWLACGTGATLAGLSLAASDELPGTQIKGVAVLKGADFLRNDIHKYTLHSLDNWTLLTDCHHGGYARTTKELLSFIKSFENETAIPLDPVYTGKVLFAIWHSLAENLKPDSSCRAKRLLMVHTGGLQGRRGIKI</sequence>
<evidence type="ECO:0000256" key="2">
    <source>
        <dbReference type="ARBA" id="ARBA00008639"/>
    </source>
</evidence>
<evidence type="ECO:0000256" key="3">
    <source>
        <dbReference type="ARBA" id="ARBA00022898"/>
    </source>
</evidence>
<name>A0A081KE00_9GAMM</name>
<evidence type="ECO:0000259" key="6">
    <source>
        <dbReference type="Pfam" id="PF00291"/>
    </source>
</evidence>
<dbReference type="RefSeq" id="WP_020583700.1">
    <property type="nucleotide sequence ID" value="NZ_JOJP01000001.1"/>
</dbReference>
<evidence type="ECO:0000256" key="1">
    <source>
        <dbReference type="ARBA" id="ARBA00001933"/>
    </source>
</evidence>
<comment type="similarity">
    <text evidence="2">Belongs to the ACC deaminase/D-cysteine desulfhydrase family.</text>
</comment>
<evidence type="ECO:0000313" key="8">
    <source>
        <dbReference type="Proteomes" id="UP000027997"/>
    </source>
</evidence>
<evidence type="ECO:0000256" key="5">
    <source>
        <dbReference type="PIRSR" id="PIRSR006278-2"/>
    </source>
</evidence>
<dbReference type="InterPro" id="IPR001926">
    <property type="entry name" value="TrpB-like_PALP"/>
</dbReference>
<dbReference type="PANTHER" id="PTHR43780">
    <property type="entry name" value="1-AMINOCYCLOPROPANE-1-CARBOXYLATE DEAMINASE-RELATED"/>
    <property type="match status" value="1"/>
</dbReference>
<comment type="caution">
    <text evidence="7">The sequence shown here is derived from an EMBL/GenBank/DDBJ whole genome shotgun (WGS) entry which is preliminary data.</text>
</comment>
<reference evidence="7 8" key="1">
    <citation type="submission" date="2014-06" db="EMBL/GenBank/DDBJ databases">
        <title>Whole Genome Sequences of Three Symbiotic Endozoicomonas Bacteria.</title>
        <authorList>
            <person name="Neave M.J."/>
            <person name="Apprill A."/>
            <person name="Voolstra C.R."/>
        </authorList>
    </citation>
    <scope>NUCLEOTIDE SEQUENCE [LARGE SCALE GENOMIC DNA]</scope>
    <source>
        <strain evidence="7 8">DSM 22380</strain>
    </source>
</reference>
<dbReference type="PANTHER" id="PTHR43780:SF2">
    <property type="entry name" value="1-AMINOCYCLOPROPANE-1-CARBOXYLATE DEAMINASE-RELATED"/>
    <property type="match status" value="1"/>
</dbReference>